<comment type="caution">
    <text evidence="2">The sequence shown here is derived from an EMBL/GenBank/DDBJ whole genome shotgun (WGS) entry which is preliminary data.</text>
</comment>
<organism evidence="2 3">
    <name type="scientific">Trifolium medium</name>
    <dbReference type="NCBI Taxonomy" id="97028"/>
    <lineage>
        <taxon>Eukaryota</taxon>
        <taxon>Viridiplantae</taxon>
        <taxon>Streptophyta</taxon>
        <taxon>Embryophyta</taxon>
        <taxon>Tracheophyta</taxon>
        <taxon>Spermatophyta</taxon>
        <taxon>Magnoliopsida</taxon>
        <taxon>eudicotyledons</taxon>
        <taxon>Gunneridae</taxon>
        <taxon>Pentapetalae</taxon>
        <taxon>rosids</taxon>
        <taxon>fabids</taxon>
        <taxon>Fabales</taxon>
        <taxon>Fabaceae</taxon>
        <taxon>Papilionoideae</taxon>
        <taxon>50 kb inversion clade</taxon>
        <taxon>NPAAA clade</taxon>
        <taxon>Hologalegina</taxon>
        <taxon>IRL clade</taxon>
        <taxon>Trifolieae</taxon>
        <taxon>Trifolium</taxon>
    </lineage>
</organism>
<feature type="non-terminal residue" evidence="2">
    <location>
        <position position="108"/>
    </location>
</feature>
<dbReference type="InterPro" id="IPR019557">
    <property type="entry name" value="AminoTfrase-like_pln_mobile"/>
</dbReference>
<dbReference type="Proteomes" id="UP000265520">
    <property type="component" value="Unassembled WGS sequence"/>
</dbReference>
<dbReference type="PANTHER" id="PTHR46033">
    <property type="entry name" value="PROTEIN MAIN-LIKE 2"/>
    <property type="match status" value="1"/>
</dbReference>
<evidence type="ECO:0000313" key="3">
    <source>
        <dbReference type="Proteomes" id="UP000265520"/>
    </source>
</evidence>
<dbReference type="PANTHER" id="PTHR46033:SF1">
    <property type="entry name" value="PROTEIN MAIN-LIKE 2"/>
    <property type="match status" value="1"/>
</dbReference>
<reference evidence="2 3" key="1">
    <citation type="journal article" date="2018" name="Front. Plant Sci.">
        <title>Red Clover (Trifolium pratense) and Zigzag Clover (T. medium) - A Picture of Genomic Similarities and Differences.</title>
        <authorList>
            <person name="Dluhosova J."/>
            <person name="Istvanek J."/>
            <person name="Nedelnik J."/>
            <person name="Repkova J."/>
        </authorList>
    </citation>
    <scope>NUCLEOTIDE SEQUENCE [LARGE SCALE GENOMIC DNA]</scope>
    <source>
        <strain evidence="3">cv. 10/8</strain>
        <tissue evidence="2">Leaf</tissue>
    </source>
</reference>
<name>A0A392QKM3_9FABA</name>
<dbReference type="AlphaFoldDB" id="A0A392QKM3"/>
<feature type="domain" description="Aminotransferase-like plant mobile" evidence="1">
    <location>
        <begin position="26"/>
        <end position="100"/>
    </location>
</feature>
<dbReference type="EMBL" id="LXQA010143345">
    <property type="protein sequence ID" value="MCI24748.1"/>
    <property type="molecule type" value="Genomic_DNA"/>
</dbReference>
<keyword evidence="3" id="KW-1185">Reference proteome</keyword>
<protein>
    <submittedName>
        <fullName evidence="2">Serine/threonine-protein phosphatase 7 long form-like protein</fullName>
    </submittedName>
</protein>
<dbReference type="Pfam" id="PF10536">
    <property type="entry name" value="PMD"/>
    <property type="match status" value="1"/>
</dbReference>
<dbReference type="GO" id="GO:0010073">
    <property type="term" value="P:meristem maintenance"/>
    <property type="evidence" value="ECO:0007669"/>
    <property type="project" value="InterPro"/>
</dbReference>
<proteinExistence type="predicted"/>
<evidence type="ECO:0000313" key="2">
    <source>
        <dbReference type="EMBL" id="MCI24748.1"/>
    </source>
</evidence>
<evidence type="ECO:0000259" key="1">
    <source>
        <dbReference type="Pfam" id="PF10536"/>
    </source>
</evidence>
<dbReference type="InterPro" id="IPR044824">
    <property type="entry name" value="MAIN-like"/>
</dbReference>
<sequence length="108" mass="12404">MLDHQDIICKADGMELMVTYLSASPAATENEVTDYAVRTYLIFFVGTTIFSNKAKNYVDLTYLMYSRDLELVNMYVWGPAAMSFLYRELTNTTVHRSTYLAVYATQLQ</sequence>
<accession>A0A392QKM3</accession>